<dbReference type="Gene3D" id="2.130.10.10">
    <property type="entry name" value="YVTN repeat-like/Quinoprotein amine dehydrogenase"/>
    <property type="match status" value="1"/>
</dbReference>
<name>A0A061QZF4_9CHLO</name>
<evidence type="ECO:0000256" key="1">
    <source>
        <dbReference type="ARBA" id="ARBA00022574"/>
    </source>
</evidence>
<dbReference type="Pfam" id="PF00400">
    <property type="entry name" value="WD40"/>
    <property type="match status" value="2"/>
</dbReference>
<keyword evidence="1" id="KW-0853">WD repeat</keyword>
<dbReference type="PANTHER" id="PTHR19848:SF8">
    <property type="entry name" value="F-BOX AND WD REPEAT DOMAIN CONTAINING 7"/>
    <property type="match status" value="1"/>
</dbReference>
<dbReference type="InterPro" id="IPR001680">
    <property type="entry name" value="WD40_rpt"/>
</dbReference>
<dbReference type="SMART" id="SM00320">
    <property type="entry name" value="WD40"/>
    <property type="match status" value="6"/>
</dbReference>
<reference evidence="3" key="1">
    <citation type="submission" date="2014-05" db="EMBL/GenBank/DDBJ databases">
        <title>The transcriptome of the halophilic microalga Tetraselmis sp. GSL018 isolated from the Great Salt Lake, Utah.</title>
        <authorList>
            <person name="Jinkerson R.E."/>
            <person name="D'Adamo S."/>
            <person name="Posewitz M.C."/>
        </authorList>
    </citation>
    <scope>NUCLEOTIDE SEQUENCE</scope>
    <source>
        <strain evidence="3">GSL018</strain>
    </source>
</reference>
<accession>A0A061QZF4</accession>
<protein>
    <submittedName>
        <fullName evidence="3">Stomatal cytokinesis-defective 1 family protein</fullName>
    </submittedName>
</protein>
<dbReference type="AlphaFoldDB" id="A0A061QZF4"/>
<dbReference type="EMBL" id="GBEZ01023220">
    <property type="protein sequence ID" value="JAC63651.1"/>
    <property type="molecule type" value="Transcribed_RNA"/>
</dbReference>
<gene>
    <name evidence="3" type="ORF">TSPGSL018_20108</name>
</gene>
<proteinExistence type="predicted"/>
<dbReference type="SUPFAM" id="SSF50978">
    <property type="entry name" value="WD40 repeat-like"/>
    <property type="match status" value="1"/>
</dbReference>
<evidence type="ECO:0000256" key="2">
    <source>
        <dbReference type="ARBA" id="ARBA00022737"/>
    </source>
</evidence>
<dbReference type="InterPro" id="IPR036322">
    <property type="entry name" value="WD40_repeat_dom_sf"/>
</dbReference>
<sequence>MDAAAVAGADEDFAAEILAKQQTASLGRLLDAYNCRGSPEAQSLERDCAILSQQLHVSQAELLVDSLLSGLRPRAAPSHHQDVPDSSQRDAVYATLCSVVRRTLETACPQGLARLCCKALRAAQMIRGPDNVHRRAIEDIALSSSFFRAEFWEEALCEEIESLEQHDGPSANGLAAGACASAARSLAAMHFGPEGAAAVLDRLRLRAERSLGPECCTDTSFLAALESFHAASSVERIRRWILDGKGRRSDAAAVHRSKDSAAPAYAVDGEVVLQLGEKGAMQLRVGDGLPVIAMDAAERLLTAAQPSGRITFACGSGMSCTAVPGSVRCLRLMGSRGAAVAGLREGGVHVIDAETAREMYHIGAHPDGVTQLQPMASWEHMFLSGGREGTTHLWDVRQPGAPAASLRAGQLPVTAMAVHDETMRVLIATEDLELGLWDLRKGSGGPSWRISAHAAPVTSATFLGGARALTASRDWTARVWTAESGACEGVLAGHGGAVTAASAAFGSTWTVLTAAADGSARVWGRREDDGGGWALVQALPHEQSPVACAAIGSRSLVVVSSENAVTQWDLRSSGDPSRPWRPTRAWHGCPAQVRCSAYSGGGGLFTGTQSGSIYRWHLPLGWGDPPPSP</sequence>
<evidence type="ECO:0000313" key="3">
    <source>
        <dbReference type="EMBL" id="JAC63651.1"/>
    </source>
</evidence>
<keyword evidence="2" id="KW-0677">Repeat</keyword>
<dbReference type="PANTHER" id="PTHR19848">
    <property type="entry name" value="WD40 REPEAT PROTEIN"/>
    <property type="match status" value="1"/>
</dbReference>
<dbReference type="InterPro" id="IPR015943">
    <property type="entry name" value="WD40/YVTN_repeat-like_dom_sf"/>
</dbReference>
<organism evidence="3">
    <name type="scientific">Tetraselmis sp. GSL018</name>
    <dbReference type="NCBI Taxonomy" id="582737"/>
    <lineage>
        <taxon>Eukaryota</taxon>
        <taxon>Viridiplantae</taxon>
        <taxon>Chlorophyta</taxon>
        <taxon>core chlorophytes</taxon>
        <taxon>Chlorodendrophyceae</taxon>
        <taxon>Chlorodendrales</taxon>
        <taxon>Chlorodendraceae</taxon>
        <taxon>Tetraselmis</taxon>
    </lineage>
</organism>